<dbReference type="SMART" id="SM00672">
    <property type="entry name" value="CAP10"/>
    <property type="match status" value="1"/>
</dbReference>
<comment type="caution">
    <text evidence="10">The sequence shown here is derived from an EMBL/GenBank/DDBJ whole genome shotgun (WGS) entry which is preliminary data.</text>
</comment>
<evidence type="ECO:0000256" key="2">
    <source>
        <dbReference type="ARBA" id="ARBA00004922"/>
    </source>
</evidence>
<dbReference type="GO" id="GO:0035251">
    <property type="term" value="F:UDP-glucosyltransferase activity"/>
    <property type="evidence" value="ECO:0007669"/>
    <property type="project" value="TreeGrafter"/>
</dbReference>
<sequence length="275" mass="31089">MWLSRLFSLALIACELSGSAGHEADEGFCTKEDDQCGDNAEPPPPPPSPVSEAAKDPRWDKYLQLMAAARDAYEPCPVSDNCSSCHLDVVRADLLPFRDGISKEMLNAAAQKGTKYQIIGHKVYRQKECMFPGRCSGIEHYLKKVAKKLPDLEMVVNVRDWPQALKRFDRLPVLSFSKTSDYWDISYPAWAFWEGGPAIQLYPRGLGRWGELRRSLQDAAQRWPWDAKHRRAFFRGSRTSAERDALVLLSRARSDLVDAAYTKNQAWKSPKVGTP</sequence>
<comment type="pathway">
    <text evidence="2">Protein modification; protein glycosylation.</text>
</comment>
<evidence type="ECO:0000259" key="9">
    <source>
        <dbReference type="SMART" id="SM00672"/>
    </source>
</evidence>
<dbReference type="GO" id="GO:0045747">
    <property type="term" value="P:positive regulation of Notch signaling pathway"/>
    <property type="evidence" value="ECO:0007669"/>
    <property type="project" value="TreeGrafter"/>
</dbReference>
<reference evidence="10 11" key="1">
    <citation type="submission" date="2020-04" db="EMBL/GenBank/DDBJ databases">
        <authorList>
            <person name="Alioto T."/>
            <person name="Alioto T."/>
            <person name="Gomez Garrido J."/>
        </authorList>
    </citation>
    <scope>NUCLEOTIDE SEQUENCE [LARGE SCALE GENOMIC DNA]</scope>
</reference>
<dbReference type="EMBL" id="CADEPI010000195">
    <property type="protein sequence ID" value="CAB3379784.1"/>
    <property type="molecule type" value="Genomic_DNA"/>
</dbReference>
<protein>
    <recommendedName>
        <fullName evidence="9">Glycosyl transferase CAP10 domain-containing protein</fullName>
    </recommendedName>
</protein>
<feature type="domain" description="Glycosyl transferase CAP10" evidence="9">
    <location>
        <begin position="148"/>
        <end position="275"/>
    </location>
</feature>
<dbReference type="GO" id="GO:0006493">
    <property type="term" value="P:protein O-linked glycosylation"/>
    <property type="evidence" value="ECO:0007669"/>
    <property type="project" value="TreeGrafter"/>
</dbReference>
<dbReference type="OrthoDB" id="202415at2759"/>
<evidence type="ECO:0000256" key="6">
    <source>
        <dbReference type="ARBA" id="ARBA00045690"/>
    </source>
</evidence>
<dbReference type="PANTHER" id="PTHR12203">
    <property type="entry name" value="KDEL LYS-ASP-GLU-LEU CONTAINING - RELATED"/>
    <property type="match status" value="1"/>
</dbReference>
<evidence type="ECO:0000313" key="10">
    <source>
        <dbReference type="EMBL" id="CAB3379784.1"/>
    </source>
</evidence>
<dbReference type="GO" id="GO:0005788">
    <property type="term" value="C:endoplasmic reticulum lumen"/>
    <property type="evidence" value="ECO:0007669"/>
    <property type="project" value="UniProtKB-SubCell"/>
</dbReference>
<keyword evidence="4" id="KW-0328">Glycosyltransferase</keyword>
<dbReference type="Pfam" id="PF05686">
    <property type="entry name" value="Glyco_transf_90"/>
    <property type="match status" value="1"/>
</dbReference>
<feature type="chain" id="PRO_5035815848" description="Glycosyl transferase CAP10 domain-containing protein" evidence="8">
    <location>
        <begin position="22"/>
        <end position="275"/>
    </location>
</feature>
<proteinExistence type="inferred from homology"/>
<feature type="region of interest" description="Disordered" evidence="7">
    <location>
        <begin position="27"/>
        <end position="54"/>
    </location>
</feature>
<evidence type="ECO:0000256" key="5">
    <source>
        <dbReference type="ARBA" id="ARBA00022679"/>
    </source>
</evidence>
<dbReference type="InterPro" id="IPR051091">
    <property type="entry name" value="O-Glucosyltr/Glycosyltrsf_90"/>
</dbReference>
<keyword evidence="11" id="KW-1185">Reference proteome</keyword>
<organism evidence="10 11">
    <name type="scientific">Cloeon dipterum</name>
    <dbReference type="NCBI Taxonomy" id="197152"/>
    <lineage>
        <taxon>Eukaryota</taxon>
        <taxon>Metazoa</taxon>
        <taxon>Ecdysozoa</taxon>
        <taxon>Arthropoda</taxon>
        <taxon>Hexapoda</taxon>
        <taxon>Insecta</taxon>
        <taxon>Pterygota</taxon>
        <taxon>Palaeoptera</taxon>
        <taxon>Ephemeroptera</taxon>
        <taxon>Pisciforma</taxon>
        <taxon>Baetidae</taxon>
        <taxon>Cloeon</taxon>
    </lineage>
</organism>
<keyword evidence="8" id="KW-0732">Signal</keyword>
<evidence type="ECO:0000256" key="8">
    <source>
        <dbReference type="SAM" id="SignalP"/>
    </source>
</evidence>
<gene>
    <name evidence="10" type="ORF">CLODIP_2_CD11552</name>
</gene>
<feature type="signal peptide" evidence="8">
    <location>
        <begin position="1"/>
        <end position="21"/>
    </location>
</feature>
<accession>A0A8S1DAU9</accession>
<comment type="similarity">
    <text evidence="3">Belongs to the glycosyltransferase 90 family.</text>
</comment>
<dbReference type="InterPro" id="IPR006598">
    <property type="entry name" value="CAP10"/>
</dbReference>
<comment type="subcellular location">
    <subcellularLocation>
        <location evidence="1">Endoplasmic reticulum lumen</location>
    </subcellularLocation>
</comment>
<dbReference type="AlphaFoldDB" id="A0A8S1DAU9"/>
<name>A0A8S1DAU9_9INSE</name>
<dbReference type="GO" id="GO:0035252">
    <property type="term" value="F:UDP-xylosyltransferase activity"/>
    <property type="evidence" value="ECO:0007669"/>
    <property type="project" value="TreeGrafter"/>
</dbReference>
<evidence type="ECO:0000256" key="7">
    <source>
        <dbReference type="SAM" id="MobiDB-lite"/>
    </source>
</evidence>
<evidence type="ECO:0000313" key="11">
    <source>
        <dbReference type="Proteomes" id="UP000494165"/>
    </source>
</evidence>
<dbReference type="PANTHER" id="PTHR12203:SF35">
    <property type="entry name" value="PROTEIN O-GLUCOSYLTRANSFERASE 1"/>
    <property type="match status" value="1"/>
</dbReference>
<evidence type="ECO:0000256" key="3">
    <source>
        <dbReference type="ARBA" id="ARBA00010118"/>
    </source>
</evidence>
<keyword evidence="5" id="KW-0808">Transferase</keyword>
<evidence type="ECO:0000256" key="1">
    <source>
        <dbReference type="ARBA" id="ARBA00004319"/>
    </source>
</evidence>
<comment type="function">
    <text evidence="6">Protein O-glucosyltransferase. Catalyzes the reaction that attaches glucose through an O-glycosidic linkage to a conserved serine residue found in the consensus sequence C-X-S-X-[PA]-C in epidermal growth factor-like repeats. Regulates Notch signaling by glucosylating Notch in the ER, glucosylation is required for the correct folding and cleavage of Notch.</text>
</comment>
<dbReference type="Proteomes" id="UP000494165">
    <property type="component" value="Unassembled WGS sequence"/>
</dbReference>
<evidence type="ECO:0000256" key="4">
    <source>
        <dbReference type="ARBA" id="ARBA00022676"/>
    </source>
</evidence>